<dbReference type="EMBL" id="NCEQ01000016">
    <property type="protein sequence ID" value="OYX55151.1"/>
    <property type="molecule type" value="Genomic_DNA"/>
</dbReference>
<organism evidence="13 14">
    <name type="scientific">Brevundimonas subvibrioides</name>
    <dbReference type="NCBI Taxonomy" id="74313"/>
    <lineage>
        <taxon>Bacteria</taxon>
        <taxon>Pseudomonadati</taxon>
        <taxon>Pseudomonadota</taxon>
        <taxon>Alphaproteobacteria</taxon>
        <taxon>Caulobacterales</taxon>
        <taxon>Caulobacteraceae</taxon>
        <taxon>Brevundimonas</taxon>
    </lineage>
</organism>
<dbReference type="FunFam" id="3.40.50.720:FF:000095">
    <property type="entry name" value="NADP-dependent malic enzyme"/>
    <property type="match status" value="1"/>
</dbReference>
<evidence type="ECO:0000313" key="14">
    <source>
        <dbReference type="Proteomes" id="UP000216147"/>
    </source>
</evidence>
<dbReference type="SUPFAM" id="SSF53223">
    <property type="entry name" value="Aminoacid dehydrogenase-like, N-terminal domain"/>
    <property type="match status" value="1"/>
</dbReference>
<dbReference type="Pfam" id="PF03949">
    <property type="entry name" value="Malic_M"/>
    <property type="match status" value="1"/>
</dbReference>
<evidence type="ECO:0000256" key="10">
    <source>
        <dbReference type="PIRSR" id="PIRSR036684-3"/>
    </source>
</evidence>
<evidence type="ECO:0000256" key="6">
    <source>
        <dbReference type="ARBA" id="ARBA00023002"/>
    </source>
</evidence>
<keyword evidence="6" id="KW-0560">Oxidoreductase</keyword>
<comment type="cofactor">
    <cofactor evidence="2">
        <name>Mg(2+)</name>
        <dbReference type="ChEBI" id="CHEBI:18420"/>
    </cofactor>
</comment>
<dbReference type="GO" id="GO:0051287">
    <property type="term" value="F:NAD binding"/>
    <property type="evidence" value="ECO:0007669"/>
    <property type="project" value="InterPro"/>
</dbReference>
<evidence type="ECO:0000256" key="2">
    <source>
        <dbReference type="ARBA" id="ARBA00001946"/>
    </source>
</evidence>
<feature type="binding site" evidence="10">
    <location>
        <position position="167"/>
    </location>
    <ligand>
        <name>a divalent metal cation</name>
        <dbReference type="ChEBI" id="CHEBI:60240"/>
    </ligand>
</feature>
<dbReference type="InterPro" id="IPR012302">
    <property type="entry name" value="Malic_NAD-bd"/>
</dbReference>
<dbReference type="InterPro" id="IPR042113">
    <property type="entry name" value="P_AcTrfase_dom1"/>
</dbReference>
<feature type="binding site" evidence="10">
    <location>
        <position position="292"/>
    </location>
    <ligand>
        <name>a divalent metal cation</name>
        <dbReference type="ChEBI" id="CHEBI:60240"/>
    </ligand>
</feature>
<keyword evidence="7" id="KW-0511">Multifunctional enzyme</keyword>
<feature type="domain" description="Malic enzyme N-terminal" evidence="12">
    <location>
        <begin position="23"/>
        <end position="156"/>
    </location>
</feature>
<dbReference type="CDD" id="cd05311">
    <property type="entry name" value="NAD_bind_2_malic_enz"/>
    <property type="match status" value="1"/>
</dbReference>
<dbReference type="GO" id="GO:0046872">
    <property type="term" value="F:metal ion binding"/>
    <property type="evidence" value="ECO:0007669"/>
    <property type="project" value="UniProtKB-KW"/>
</dbReference>
<sequence>MTPQDRRARADQEALDFHRCPRPGKIEVNATKPMATQRDLSLAYSPGVAAPVLAIAKDPAAAYDYTSKGNLVGVISNGTAILGLGNLGALASKPVMEGKAVLFKRFADLDAFDIEVATEDADAFIEVVRHIGATFGGINLEDISSPDCFRIEAQLQDLLDVPVFHDDQHGTAIICSAGLINACEVTGRRLEDVKLVLCGAGAAGLGSITLMKALGVRPENTTLVDIDGVVYRGRPHGMDQWKAVHATDTPHRTLADALVGADVFIGVSAKGVLTQAMVASMAANPVIFAMANPDPEITPEEVLEVRQDAIVATGRSDYPNQVNNILGFPYIFRGALDVQASAINHEMKIAAARALAMLAREDVPDEVALAYQGKKLKFGRDYIIPSPFDPRLIWYVPPFIAEAAMATGVARRPIADMDEYRASLRRRLDPSAGFIQTITASVQSAPKRKVVFVEGEEPAVIRAAYAFGAEGLGTPILLGRDDVIRANALDLGFDDVGVSVQIVNARLSQRNTDYVDFLYGRLQREGYLRRDVQRLVNVDRNSFAAAMVALGDADALVTGVTRNFDQCLEDVSRAIDPEAGGRMLGLSVLLERGRTIFVADTSICELPTPEDLVEIACQAAAAVRRMGHTPRVAFLSSSSFGHPRGEQPARMRRAVTLMDERTVDFEYEGEMPPDVALDDRLWASYPFQRLSEPANVLIMPTIHSATISTKLVQAMGRGTVIGPLLYGLSKPVQICRLGASVSNILTLATLAAYQCPLLANRS</sequence>
<dbReference type="InterPro" id="IPR012188">
    <property type="entry name" value="ME_PTA"/>
</dbReference>
<dbReference type="Gene3D" id="3.40.50.10380">
    <property type="entry name" value="Malic enzyme, N-terminal domain"/>
    <property type="match status" value="1"/>
</dbReference>
<reference evidence="13 14" key="1">
    <citation type="submission" date="2017-03" db="EMBL/GenBank/DDBJ databases">
        <title>Lifting the veil on microbial sulfur biogeochemistry in mining wastewaters.</title>
        <authorList>
            <person name="Kantor R.S."/>
            <person name="Colenbrander Nelson T."/>
            <person name="Marshall S."/>
            <person name="Bennett D."/>
            <person name="Apte S."/>
            <person name="Camacho D."/>
            <person name="Thomas B.C."/>
            <person name="Warren L.A."/>
            <person name="Banfield J.F."/>
        </authorList>
    </citation>
    <scope>NUCLEOTIDE SEQUENCE [LARGE SCALE GENOMIC DNA]</scope>
    <source>
        <strain evidence="13">32-68-21</strain>
    </source>
</reference>
<comment type="caution">
    <text evidence="13">The sequence shown here is derived from an EMBL/GenBank/DDBJ whole genome shotgun (WGS) entry which is preliminary data.</text>
</comment>
<evidence type="ECO:0000256" key="7">
    <source>
        <dbReference type="ARBA" id="ARBA00023268"/>
    </source>
</evidence>
<dbReference type="SUPFAM" id="SSF53659">
    <property type="entry name" value="Isocitrate/Isopropylmalate dehydrogenase-like"/>
    <property type="match status" value="1"/>
</dbReference>
<gene>
    <name evidence="13" type="ORF">B7Y86_14520</name>
</gene>
<dbReference type="PANTHER" id="PTHR43237:SF4">
    <property type="entry name" value="NADP-DEPENDENT MALIC ENZYME"/>
    <property type="match status" value="1"/>
</dbReference>
<comment type="cofactor">
    <cofactor evidence="1">
        <name>Mn(2+)</name>
        <dbReference type="ChEBI" id="CHEBI:29035"/>
    </cofactor>
</comment>
<dbReference type="InterPro" id="IPR036291">
    <property type="entry name" value="NAD(P)-bd_dom_sf"/>
</dbReference>
<protein>
    <submittedName>
        <fullName evidence="13">NADP-dependent malic enzyme</fullName>
    </submittedName>
</protein>
<feature type="binding site" evidence="9">
    <location>
        <position position="141"/>
    </location>
    <ligand>
        <name>a divalent metal cation</name>
        <dbReference type="ChEBI" id="CHEBI:60240"/>
    </ligand>
</feature>
<proteinExistence type="inferred from homology"/>
<dbReference type="GO" id="GO:0016616">
    <property type="term" value="F:oxidoreductase activity, acting on the CH-OH group of donors, NAD or NADP as acceptor"/>
    <property type="evidence" value="ECO:0007669"/>
    <property type="project" value="InterPro"/>
</dbReference>
<keyword evidence="5 9" id="KW-0479">Metal-binding</keyword>
<name>A0A258HDT7_9CAUL</name>
<feature type="binding site" evidence="10">
    <location>
        <begin position="81"/>
        <end position="88"/>
    </location>
    <ligand>
        <name>NADP(+)</name>
        <dbReference type="ChEBI" id="CHEBI:58349"/>
    </ligand>
</feature>
<dbReference type="InterPro" id="IPR037062">
    <property type="entry name" value="Malic_N_dom_sf"/>
</dbReference>
<dbReference type="GO" id="GO:0006108">
    <property type="term" value="P:malate metabolic process"/>
    <property type="evidence" value="ECO:0007669"/>
    <property type="project" value="InterPro"/>
</dbReference>
<dbReference type="InterPro" id="IPR042112">
    <property type="entry name" value="P_AcTrfase_dom2"/>
</dbReference>
<feature type="binding site" evidence="9">
    <location>
        <position position="142"/>
    </location>
    <ligand>
        <name>a divalent metal cation</name>
        <dbReference type="ChEBI" id="CHEBI:60240"/>
    </ligand>
</feature>
<dbReference type="Gene3D" id="3.40.50.10950">
    <property type="match status" value="1"/>
</dbReference>
<dbReference type="SUPFAM" id="SSF51735">
    <property type="entry name" value="NAD(P)-binding Rossmann-fold domains"/>
    <property type="match status" value="1"/>
</dbReference>
<evidence type="ECO:0000256" key="4">
    <source>
        <dbReference type="ARBA" id="ARBA00008756"/>
    </source>
</evidence>
<dbReference type="Gene3D" id="3.40.50.720">
    <property type="entry name" value="NAD(P)-binding Rossmann-like Domain"/>
    <property type="match status" value="1"/>
</dbReference>
<evidence type="ECO:0000313" key="13">
    <source>
        <dbReference type="EMBL" id="OYX55151.1"/>
    </source>
</evidence>
<dbReference type="InterPro" id="IPR012301">
    <property type="entry name" value="Malic_N_dom"/>
</dbReference>
<dbReference type="FunFam" id="3.40.50.10380:FF:000003">
    <property type="entry name" value="NADP-dependent malic enzyme"/>
    <property type="match status" value="1"/>
</dbReference>
<feature type="active site" description="Proton acceptor" evidence="8">
    <location>
        <position position="99"/>
    </location>
</feature>
<dbReference type="AlphaFoldDB" id="A0A258HDT7"/>
<dbReference type="SMART" id="SM01274">
    <property type="entry name" value="malic"/>
    <property type="match status" value="1"/>
</dbReference>
<dbReference type="Gene3D" id="3.40.50.10750">
    <property type="entry name" value="Isocitrate/Isopropylmalate dehydrogenase-like"/>
    <property type="match status" value="1"/>
</dbReference>
<evidence type="ECO:0000256" key="9">
    <source>
        <dbReference type="PIRSR" id="PIRSR036684-2"/>
    </source>
</evidence>
<dbReference type="PIRSF" id="PIRSF036684">
    <property type="entry name" value="ME_PTA"/>
    <property type="match status" value="1"/>
</dbReference>
<dbReference type="GO" id="GO:0016746">
    <property type="term" value="F:acyltransferase activity"/>
    <property type="evidence" value="ECO:0007669"/>
    <property type="project" value="InterPro"/>
</dbReference>
<evidence type="ECO:0000259" key="12">
    <source>
        <dbReference type="SMART" id="SM01274"/>
    </source>
</evidence>
<evidence type="ECO:0000259" key="11">
    <source>
        <dbReference type="SMART" id="SM00919"/>
    </source>
</evidence>
<comment type="similarity">
    <text evidence="4">In the C-terminal section; belongs to the phosphate acetyltransferase and butyryltransferase family.</text>
</comment>
<dbReference type="GO" id="GO:0004470">
    <property type="term" value="F:malic enzyme activity"/>
    <property type="evidence" value="ECO:0007669"/>
    <property type="project" value="InterPro"/>
</dbReference>
<accession>A0A258HDT7</accession>
<dbReference type="Pfam" id="PF00390">
    <property type="entry name" value="malic"/>
    <property type="match status" value="1"/>
</dbReference>
<dbReference type="SMART" id="SM00919">
    <property type="entry name" value="Malic_M"/>
    <property type="match status" value="1"/>
</dbReference>
<dbReference type="InterPro" id="IPR046346">
    <property type="entry name" value="Aminoacid_DH-like_N_sf"/>
</dbReference>
<evidence type="ECO:0000256" key="1">
    <source>
        <dbReference type="ARBA" id="ARBA00001936"/>
    </source>
</evidence>
<dbReference type="InterPro" id="IPR002505">
    <property type="entry name" value="PTA_PTB"/>
</dbReference>
<dbReference type="Proteomes" id="UP000216147">
    <property type="component" value="Unassembled WGS sequence"/>
</dbReference>
<dbReference type="PANTHER" id="PTHR43237">
    <property type="entry name" value="NADP-DEPENDENT MALIC ENZYME"/>
    <property type="match status" value="1"/>
</dbReference>
<evidence type="ECO:0000256" key="5">
    <source>
        <dbReference type="ARBA" id="ARBA00022723"/>
    </source>
</evidence>
<evidence type="ECO:0000256" key="8">
    <source>
        <dbReference type="PIRSR" id="PIRSR036684-1"/>
    </source>
</evidence>
<evidence type="ECO:0000256" key="3">
    <source>
        <dbReference type="ARBA" id="ARBA00007686"/>
    </source>
</evidence>
<comment type="similarity">
    <text evidence="3">In the N-terminal section; belongs to the malic enzymes family.</text>
</comment>
<feature type="domain" description="Malic enzyme NAD-binding" evidence="11">
    <location>
        <begin position="168"/>
        <end position="405"/>
    </location>
</feature>
<dbReference type="Pfam" id="PF01515">
    <property type="entry name" value="PTA_PTB"/>
    <property type="match status" value="1"/>
</dbReference>
<dbReference type="InterPro" id="IPR051674">
    <property type="entry name" value="Malate_Decarboxylase"/>
</dbReference>
<dbReference type="InterPro" id="IPR045213">
    <property type="entry name" value="Malic_NAD-bd_bact_type"/>
</dbReference>
<keyword evidence="10" id="KW-0521">NADP</keyword>